<comment type="caution">
    <text evidence="1">The sequence shown here is derived from an EMBL/GenBank/DDBJ whole genome shotgun (WGS) entry which is preliminary data.</text>
</comment>
<proteinExistence type="predicted"/>
<dbReference type="Proteomes" id="UP000295146">
    <property type="component" value="Unassembled WGS sequence"/>
</dbReference>
<gene>
    <name evidence="1" type="ORF">EV653_8027</name>
</gene>
<evidence type="ECO:0000313" key="2">
    <source>
        <dbReference type="Proteomes" id="UP000295146"/>
    </source>
</evidence>
<reference evidence="1 2" key="1">
    <citation type="submission" date="2019-03" db="EMBL/GenBank/DDBJ databases">
        <title>Genomic Encyclopedia of Type Strains, Phase III (KMG-III): the genomes of soil and plant-associated and newly described type strains.</title>
        <authorList>
            <person name="Whitman W."/>
        </authorList>
    </citation>
    <scope>NUCLEOTIDE SEQUENCE [LARGE SCALE GENOMIC DNA]</scope>
    <source>
        <strain evidence="1 2">VKM Ac-2573</strain>
    </source>
</reference>
<accession>A0A4R8BLU8</accession>
<keyword evidence="2" id="KW-1185">Reference proteome</keyword>
<dbReference type="AlphaFoldDB" id="A0A4R8BLU8"/>
<dbReference type="EMBL" id="SODP01000005">
    <property type="protein sequence ID" value="TDW54707.1"/>
    <property type="molecule type" value="Genomic_DNA"/>
</dbReference>
<organism evidence="1 2">
    <name type="scientific">Kribbella pratensis</name>
    <dbReference type="NCBI Taxonomy" id="2512112"/>
    <lineage>
        <taxon>Bacteria</taxon>
        <taxon>Bacillati</taxon>
        <taxon>Actinomycetota</taxon>
        <taxon>Actinomycetes</taxon>
        <taxon>Propionibacteriales</taxon>
        <taxon>Kribbellaceae</taxon>
        <taxon>Kribbella</taxon>
    </lineage>
</organism>
<protein>
    <submittedName>
        <fullName evidence="1">Uncharacterized protein</fullName>
    </submittedName>
</protein>
<name>A0A4R8BLU8_9ACTN</name>
<evidence type="ECO:0000313" key="1">
    <source>
        <dbReference type="EMBL" id="TDW54707.1"/>
    </source>
</evidence>
<sequence length="33" mass="3853">MVRLTLSLTVIRALEHPRKPTRYHRRSGHSAVL</sequence>